<evidence type="ECO:0000313" key="1">
    <source>
        <dbReference type="EMBL" id="GDH59525.1"/>
    </source>
</evidence>
<organism evidence="1 2">
    <name type="scientific">Escherichia coli</name>
    <dbReference type="NCBI Taxonomy" id="562"/>
    <lineage>
        <taxon>Bacteria</taxon>
        <taxon>Pseudomonadati</taxon>
        <taxon>Pseudomonadota</taxon>
        <taxon>Gammaproteobacteria</taxon>
        <taxon>Enterobacterales</taxon>
        <taxon>Enterobacteriaceae</taxon>
        <taxon>Escherichia</taxon>
    </lineage>
</organism>
<dbReference type="AlphaFoldDB" id="A0A4C9HL69"/>
<sequence length="39" mass="4692">MIVAMYWLLFFLTLEAYFGVFSFKRKGKVNNGKKKKQRC</sequence>
<dbReference type="Proteomes" id="UP000303027">
    <property type="component" value="Unassembled WGS sequence"/>
</dbReference>
<reference evidence="1 2" key="1">
    <citation type="submission" date="2018-04" db="EMBL/GenBank/DDBJ databases">
        <title>Large scale genomics of bovine and human commensal E. coli to reveal the emerging process of EHEC.</title>
        <authorList>
            <person name="Arimizu Y."/>
            <person name="Ogura Y."/>
        </authorList>
    </citation>
    <scope>NUCLEOTIDE SEQUENCE [LARGE SCALE GENOMIC DNA]</scope>
    <source>
        <strain evidence="1 2">KK-P061</strain>
    </source>
</reference>
<proteinExistence type="predicted"/>
<comment type="caution">
    <text evidence="1">The sequence shown here is derived from an EMBL/GenBank/DDBJ whole genome shotgun (WGS) entry which is preliminary data.</text>
</comment>
<accession>A0A4C9HL69</accession>
<name>A0A4C9HL69_ECOLX</name>
<protein>
    <submittedName>
        <fullName evidence="1">Uncharacterized protein</fullName>
    </submittedName>
</protein>
<gene>
    <name evidence="1" type="ORF">BvCmsKKP061_04495</name>
</gene>
<dbReference type="EMBL" id="BFXY01000145">
    <property type="protein sequence ID" value="GDH59525.1"/>
    <property type="molecule type" value="Genomic_DNA"/>
</dbReference>
<evidence type="ECO:0000313" key="2">
    <source>
        <dbReference type="Proteomes" id="UP000303027"/>
    </source>
</evidence>